<evidence type="ECO:0008006" key="4">
    <source>
        <dbReference type="Google" id="ProtNLM"/>
    </source>
</evidence>
<reference evidence="2" key="1">
    <citation type="submission" date="2023-06" db="EMBL/GenBank/DDBJ databases">
        <authorList>
            <person name="Noh H."/>
        </authorList>
    </citation>
    <scope>NUCLEOTIDE SEQUENCE</scope>
    <source>
        <strain evidence="2">DUCC20226</strain>
    </source>
</reference>
<accession>A0AAD9S3G6</accession>
<comment type="caution">
    <text evidence="2">The sequence shown here is derived from an EMBL/GenBank/DDBJ whole genome shotgun (WGS) entry which is preliminary data.</text>
</comment>
<dbReference type="EMBL" id="JAUJFL010000008">
    <property type="protein sequence ID" value="KAK2598398.1"/>
    <property type="molecule type" value="Genomic_DNA"/>
</dbReference>
<feature type="compositionally biased region" description="Polar residues" evidence="1">
    <location>
        <begin position="47"/>
        <end position="56"/>
    </location>
</feature>
<dbReference type="AlphaFoldDB" id="A0AAD9S3G6"/>
<dbReference type="Proteomes" id="UP001265746">
    <property type="component" value="Unassembled WGS sequence"/>
</dbReference>
<feature type="region of interest" description="Disordered" evidence="1">
    <location>
        <begin position="35"/>
        <end position="67"/>
    </location>
</feature>
<name>A0AAD9S3G6_PHOAM</name>
<sequence length="308" mass="33339">MADFMALDESLQNNDFLNWTTPGGIDFNTLLPQSSSGLQGVQEEDSSNGGSTTPALSSSTSDDKTTDPVCLCTSKLTELLLDLGRLWAKLPMKTTLHLPQRNSHEAHVKNLTDKIASKAVLEKLFALAQRLIDLYPDATSLAMPPDTAPPPACDIPVCTHALNLPPALEKIEQHVSGRHLALKTDLALANVLVSCHIRLLDILDCFFLLVTACLRVTVASPERREPEFDGPDMRVGSFVPPKTAAVSMQIALLKHLMVGLSEKLTSFGVAVSSRAAGTDDGDLELQVVTMQHQLLTKRHASSIVHVDH</sequence>
<proteinExistence type="predicted"/>
<protein>
    <recommendedName>
        <fullName evidence="4">Transcription factor ACEII</fullName>
    </recommendedName>
</protein>
<evidence type="ECO:0000313" key="3">
    <source>
        <dbReference type="Proteomes" id="UP001265746"/>
    </source>
</evidence>
<evidence type="ECO:0000313" key="2">
    <source>
        <dbReference type="EMBL" id="KAK2598398.1"/>
    </source>
</evidence>
<gene>
    <name evidence="2" type="ORF">N8I77_011818</name>
</gene>
<keyword evidence="3" id="KW-1185">Reference proteome</keyword>
<organism evidence="2 3">
    <name type="scientific">Phomopsis amygdali</name>
    <name type="common">Fusicoccum amygdali</name>
    <dbReference type="NCBI Taxonomy" id="1214568"/>
    <lineage>
        <taxon>Eukaryota</taxon>
        <taxon>Fungi</taxon>
        <taxon>Dikarya</taxon>
        <taxon>Ascomycota</taxon>
        <taxon>Pezizomycotina</taxon>
        <taxon>Sordariomycetes</taxon>
        <taxon>Sordariomycetidae</taxon>
        <taxon>Diaporthales</taxon>
        <taxon>Diaporthaceae</taxon>
        <taxon>Diaporthe</taxon>
    </lineage>
</organism>
<evidence type="ECO:0000256" key="1">
    <source>
        <dbReference type="SAM" id="MobiDB-lite"/>
    </source>
</evidence>